<evidence type="ECO:0000313" key="4">
    <source>
        <dbReference type="Proteomes" id="UP000215914"/>
    </source>
</evidence>
<dbReference type="PROSITE" id="PS51222">
    <property type="entry name" value="DCD"/>
    <property type="match status" value="1"/>
</dbReference>
<dbReference type="Pfam" id="PF10539">
    <property type="entry name" value="Dev_Cell_Death"/>
    <property type="match status" value="1"/>
</dbReference>
<dbReference type="InterPro" id="IPR006652">
    <property type="entry name" value="Kelch_1"/>
</dbReference>
<dbReference type="PANTHER" id="PTHR46034:SF7">
    <property type="entry name" value="INFLUENZA VIRUS NS1A-BINDING PROTEIN"/>
    <property type="match status" value="1"/>
</dbReference>
<dbReference type="PANTHER" id="PTHR46034">
    <property type="match status" value="1"/>
</dbReference>
<proteinExistence type="predicted"/>
<feature type="domain" description="DCD" evidence="2">
    <location>
        <begin position="30"/>
        <end position="162"/>
    </location>
</feature>
<organism evidence="3 4">
    <name type="scientific">Helianthus annuus</name>
    <name type="common">Common sunflower</name>
    <dbReference type="NCBI Taxonomy" id="4232"/>
    <lineage>
        <taxon>Eukaryota</taxon>
        <taxon>Viridiplantae</taxon>
        <taxon>Streptophyta</taxon>
        <taxon>Embryophyta</taxon>
        <taxon>Tracheophyta</taxon>
        <taxon>Spermatophyta</taxon>
        <taxon>Magnoliopsida</taxon>
        <taxon>eudicotyledons</taxon>
        <taxon>Gunneridae</taxon>
        <taxon>Pentapetalae</taxon>
        <taxon>asterids</taxon>
        <taxon>campanulids</taxon>
        <taxon>Asterales</taxon>
        <taxon>Asteraceae</taxon>
        <taxon>Asteroideae</taxon>
        <taxon>Heliantheae alliance</taxon>
        <taxon>Heliantheae</taxon>
        <taxon>Helianthus</taxon>
    </lineage>
</organism>
<gene>
    <name evidence="3" type="ORF">HannXRQ_Chr16g0510211</name>
</gene>
<keyword evidence="1" id="KW-0175">Coiled coil</keyword>
<name>A0A251RYK6_HELAN</name>
<dbReference type="InterPro" id="IPR015915">
    <property type="entry name" value="Kelch-typ_b-propeller"/>
</dbReference>
<reference evidence="4" key="1">
    <citation type="journal article" date="2017" name="Nature">
        <title>The sunflower genome provides insights into oil metabolism, flowering and Asterid evolution.</title>
        <authorList>
            <person name="Badouin H."/>
            <person name="Gouzy J."/>
            <person name="Grassa C.J."/>
            <person name="Murat F."/>
            <person name="Staton S.E."/>
            <person name="Cottret L."/>
            <person name="Lelandais-Briere C."/>
            <person name="Owens G.L."/>
            <person name="Carrere S."/>
            <person name="Mayjonade B."/>
            <person name="Legrand L."/>
            <person name="Gill N."/>
            <person name="Kane N.C."/>
            <person name="Bowers J.E."/>
            <person name="Hubner S."/>
            <person name="Bellec A."/>
            <person name="Berard A."/>
            <person name="Berges H."/>
            <person name="Blanchet N."/>
            <person name="Boniface M.C."/>
            <person name="Brunel D."/>
            <person name="Catrice O."/>
            <person name="Chaidir N."/>
            <person name="Claudel C."/>
            <person name="Donnadieu C."/>
            <person name="Faraut T."/>
            <person name="Fievet G."/>
            <person name="Helmstetter N."/>
            <person name="King M."/>
            <person name="Knapp S.J."/>
            <person name="Lai Z."/>
            <person name="Le Paslier M.C."/>
            <person name="Lippi Y."/>
            <person name="Lorenzon L."/>
            <person name="Mandel J.R."/>
            <person name="Marage G."/>
            <person name="Marchand G."/>
            <person name="Marquand E."/>
            <person name="Bret-Mestries E."/>
            <person name="Morien E."/>
            <person name="Nambeesan S."/>
            <person name="Nguyen T."/>
            <person name="Pegot-Espagnet P."/>
            <person name="Pouilly N."/>
            <person name="Raftis F."/>
            <person name="Sallet E."/>
            <person name="Schiex T."/>
            <person name="Thomas J."/>
            <person name="Vandecasteele C."/>
            <person name="Vares D."/>
            <person name="Vear F."/>
            <person name="Vautrin S."/>
            <person name="Crespi M."/>
            <person name="Mangin B."/>
            <person name="Burke J.M."/>
            <person name="Salse J."/>
            <person name="Munos S."/>
            <person name="Vincourt P."/>
            <person name="Rieseberg L.H."/>
            <person name="Langlade N.B."/>
        </authorList>
    </citation>
    <scope>NUCLEOTIDE SEQUENCE [LARGE SCALE GENOMIC DNA]</scope>
    <source>
        <strain evidence="4">cv. SF193</strain>
    </source>
</reference>
<dbReference type="FunCoup" id="A0A251RYK6">
    <property type="interactions" value="695"/>
</dbReference>
<dbReference type="SUPFAM" id="SSF117281">
    <property type="entry name" value="Kelch motif"/>
    <property type="match status" value="1"/>
</dbReference>
<evidence type="ECO:0000256" key="1">
    <source>
        <dbReference type="SAM" id="Coils"/>
    </source>
</evidence>
<dbReference type="GO" id="GO:0034976">
    <property type="term" value="P:response to endoplasmic reticulum stress"/>
    <property type="evidence" value="ECO:0007669"/>
    <property type="project" value="InterPro"/>
</dbReference>
<dbReference type="Proteomes" id="UP000215914">
    <property type="component" value="Chromosome 16"/>
</dbReference>
<dbReference type="InterPro" id="IPR013989">
    <property type="entry name" value="Dev_and_cell_death_domain"/>
</dbReference>
<accession>A0A251RYK6</accession>
<dbReference type="InterPro" id="IPR044832">
    <property type="entry name" value="NRP-like"/>
</dbReference>
<dbReference type="OMA" id="LAYPDQH"/>
<protein>
    <submittedName>
        <fullName evidence="3">Putative development/cell death domain, Kelch-type beta propeller, Galactose oxidase, beta-propeller</fullName>
    </submittedName>
</protein>
<evidence type="ECO:0000259" key="2">
    <source>
        <dbReference type="PROSITE" id="PS51222"/>
    </source>
</evidence>
<dbReference type="SMART" id="SM00767">
    <property type="entry name" value="DCD"/>
    <property type="match status" value="1"/>
</dbReference>
<dbReference type="AlphaFoldDB" id="A0A251RYK6"/>
<sequence>MFLVGSLLEVVKEKLKMNGSSRTTRGLWKDQFGGVIFGCKKTTINECLYKNLFGLPSSHFAYVKKIKPGLPVFLFNYTDRTLLGIFEAVSSGQMNIDPCAWTSEGYKTPFPAQVQIRVKLQCKALTENQFKPLIIDNYYALNHFWFELDHAQTNRLFSLLASQALSCPRTTLTPNNTTNKPTLSPSVEVISSHLKSDESSPINIKQVDSEKDVICMRIKELALKHKLAAPSPPSDENNVSPNLVDQAPLSSVVLNDKNNTMEKKSPKSDPMIAKLIEKIEELMTSKAARDTINHLQQKITFLEQDLAKAHAEIKNLKDMRNTSVLETCVGPLENNDIKLNDISLPDDPILLVGGFDGGSSLASLDCYSPSQNLTKSLSPMITERCYAAATKLDGELYVFGGGTCGHCFDTVESYDPVDDRWTTCPPLNRKRMSLAGVTVNDKIYAIGGGNGLDCYSTVEMLDFDVGAWIPSRSMLEKRFALAAAELNGALYAVGGSNGNCYLRTTERFDPREGCWKKTEGMSTIRGCPSMVVMNEKLYVLGGYDGKTMVSTVEIYDPRRGSWVFGEPMNHPRGFSAAAVAKDSIYVIGGLKGGDEINDTVECYKEGRGWEMTDTDEAYRRCFFSAIAL</sequence>
<dbReference type="InParanoid" id="A0A251RYK6"/>
<evidence type="ECO:0000313" key="3">
    <source>
        <dbReference type="EMBL" id="OTF91389.1"/>
    </source>
</evidence>
<keyword evidence="4" id="KW-1185">Reference proteome</keyword>
<dbReference type="SMART" id="SM00612">
    <property type="entry name" value="Kelch"/>
    <property type="match status" value="6"/>
</dbReference>
<feature type="coiled-coil region" evidence="1">
    <location>
        <begin position="285"/>
        <end position="319"/>
    </location>
</feature>
<dbReference type="Pfam" id="PF01344">
    <property type="entry name" value="Kelch_1"/>
    <property type="match status" value="5"/>
</dbReference>
<dbReference type="Gene3D" id="2.120.10.80">
    <property type="entry name" value="Kelch-type beta propeller"/>
    <property type="match status" value="1"/>
</dbReference>
<dbReference type="EMBL" id="CM007905">
    <property type="protein sequence ID" value="OTF91389.1"/>
    <property type="molecule type" value="Genomic_DNA"/>
</dbReference>